<reference evidence="1" key="1">
    <citation type="journal article" date="2014" name="BMC Genomics">
        <title>The Babesia bovis gene and promoter model: an update from full-length EST analysis.</title>
        <authorList>
            <person name="Yamagishi J."/>
            <person name="Wakaguri H."/>
            <person name="Yokoyama N."/>
            <person name="Yamashita R."/>
            <person name="Suzuki Y."/>
            <person name="Xuan X."/>
            <person name="Igarashi I."/>
        </authorList>
    </citation>
    <scope>NUCLEOTIDE SEQUENCE</scope>
    <source>
        <strain evidence="1">Texas</strain>
    </source>
</reference>
<protein>
    <submittedName>
        <fullName evidence="1">Uncharacterized protein</fullName>
    </submittedName>
</protein>
<evidence type="ECO:0000313" key="1">
    <source>
        <dbReference type="EMBL" id="BAN66081.1"/>
    </source>
</evidence>
<dbReference type="EMBL" id="AK442287">
    <property type="protein sequence ID" value="BAN66081.1"/>
    <property type="molecule type" value="mRNA"/>
</dbReference>
<organism evidence="1">
    <name type="scientific">Babesia bovis</name>
    <dbReference type="NCBI Taxonomy" id="5865"/>
    <lineage>
        <taxon>Eukaryota</taxon>
        <taxon>Sar</taxon>
        <taxon>Alveolata</taxon>
        <taxon>Apicomplexa</taxon>
        <taxon>Aconoidasida</taxon>
        <taxon>Piroplasmida</taxon>
        <taxon>Babesiidae</taxon>
        <taxon>Babesia</taxon>
    </lineage>
</organism>
<dbReference type="AlphaFoldDB" id="S6BA25"/>
<name>S6BA25_BABBO</name>
<proteinExistence type="evidence at transcript level"/>
<sequence>MAWIIICSIFYTKKRGYGYISTGMAQALYKIRLWIVINGYYTPYNHISFAGDVEFFNKRMYFVRLSVDTQFSDFSNKFQHSFSVSFGKQYIISLKIMIRYFLSTCSAFRSNYNMSIFTT</sequence>
<accession>S6BA25</accession>